<feature type="region of interest" description="Disordered" evidence="4">
    <location>
        <begin position="415"/>
        <end position="466"/>
    </location>
</feature>
<keyword evidence="3" id="KW-0963">Cytoplasm</keyword>
<dbReference type="OrthoDB" id="514640at2759"/>
<dbReference type="InterPro" id="IPR051970">
    <property type="entry name" value="TEL2_Regulation"/>
</dbReference>
<feature type="region of interest" description="Disordered" evidence="4">
    <location>
        <begin position="1075"/>
        <end position="1111"/>
    </location>
</feature>
<feature type="domain" description="Telomere length regulation protein conserved" evidence="5">
    <location>
        <begin position="987"/>
        <end position="1038"/>
    </location>
</feature>
<feature type="region of interest" description="Disordered" evidence="4">
    <location>
        <begin position="948"/>
        <end position="990"/>
    </location>
</feature>
<dbReference type="InterPro" id="IPR019337">
    <property type="entry name" value="Telomere_length_regulation_dom"/>
</dbReference>
<dbReference type="Pfam" id="PF25320">
    <property type="entry name" value="TELO2_ARM"/>
    <property type="match status" value="1"/>
</dbReference>
<evidence type="ECO:0000256" key="1">
    <source>
        <dbReference type="ARBA" id="ARBA00004496"/>
    </source>
</evidence>
<dbReference type="InterPro" id="IPR057348">
    <property type="entry name" value="TELO2_ARM"/>
</dbReference>
<feature type="compositionally biased region" description="Basic and acidic residues" evidence="4">
    <location>
        <begin position="447"/>
        <end position="464"/>
    </location>
</feature>
<evidence type="ECO:0000256" key="2">
    <source>
        <dbReference type="ARBA" id="ARBA00006133"/>
    </source>
</evidence>
<evidence type="ECO:0000313" key="7">
    <source>
        <dbReference type="EMBL" id="KAG2494834.1"/>
    </source>
</evidence>
<feature type="domain" description="TELO2 ARM repeat" evidence="6">
    <location>
        <begin position="669"/>
        <end position="748"/>
    </location>
</feature>
<dbReference type="GO" id="GO:0042162">
    <property type="term" value="F:telomeric DNA binding"/>
    <property type="evidence" value="ECO:0007669"/>
    <property type="project" value="TreeGrafter"/>
</dbReference>
<dbReference type="GO" id="GO:0051083">
    <property type="term" value="P:'de novo' cotranslational protein folding"/>
    <property type="evidence" value="ECO:0007669"/>
    <property type="project" value="TreeGrafter"/>
</dbReference>
<protein>
    <submittedName>
        <fullName evidence="7">Uncharacterized protein</fullName>
    </submittedName>
</protein>
<gene>
    <name evidence="7" type="ORF">HYH03_007074</name>
</gene>
<accession>A0A835Y442</accession>
<feature type="compositionally biased region" description="Pro residues" evidence="4">
    <location>
        <begin position="72"/>
        <end position="86"/>
    </location>
</feature>
<proteinExistence type="inferred from homology"/>
<organism evidence="7 8">
    <name type="scientific">Edaphochlamys debaryana</name>
    <dbReference type="NCBI Taxonomy" id="47281"/>
    <lineage>
        <taxon>Eukaryota</taxon>
        <taxon>Viridiplantae</taxon>
        <taxon>Chlorophyta</taxon>
        <taxon>core chlorophytes</taxon>
        <taxon>Chlorophyceae</taxon>
        <taxon>CS clade</taxon>
        <taxon>Chlamydomonadales</taxon>
        <taxon>Chlamydomonadales incertae sedis</taxon>
        <taxon>Edaphochlamys</taxon>
    </lineage>
</organism>
<dbReference type="PANTHER" id="PTHR15830:SF10">
    <property type="entry name" value="TELOMERE LENGTH REGULATION PROTEIN TEL2 HOMOLOG"/>
    <property type="match status" value="1"/>
</dbReference>
<feature type="region of interest" description="Disordered" evidence="4">
    <location>
        <begin position="340"/>
        <end position="374"/>
    </location>
</feature>
<dbReference type="EMBL" id="JAEHOE010000028">
    <property type="protein sequence ID" value="KAG2494834.1"/>
    <property type="molecule type" value="Genomic_DNA"/>
</dbReference>
<name>A0A835Y442_9CHLO</name>
<feature type="region of interest" description="Disordered" evidence="4">
    <location>
        <begin position="1048"/>
        <end position="1067"/>
    </location>
</feature>
<dbReference type="Proteomes" id="UP000612055">
    <property type="component" value="Unassembled WGS sequence"/>
</dbReference>
<evidence type="ECO:0000259" key="6">
    <source>
        <dbReference type="Pfam" id="PF25320"/>
    </source>
</evidence>
<feature type="region of interest" description="Disordered" evidence="4">
    <location>
        <begin position="810"/>
        <end position="863"/>
    </location>
</feature>
<reference evidence="7" key="1">
    <citation type="journal article" date="2020" name="bioRxiv">
        <title>Comparative genomics of Chlamydomonas.</title>
        <authorList>
            <person name="Craig R.J."/>
            <person name="Hasan A.R."/>
            <person name="Ness R.W."/>
            <person name="Keightley P.D."/>
        </authorList>
    </citation>
    <scope>NUCLEOTIDE SEQUENCE</scope>
    <source>
        <strain evidence="7">CCAP 11/70</strain>
    </source>
</reference>
<feature type="compositionally biased region" description="Acidic residues" evidence="4">
    <location>
        <begin position="820"/>
        <end position="834"/>
    </location>
</feature>
<comment type="similarity">
    <text evidence="2">Belongs to the TEL2 family.</text>
</comment>
<evidence type="ECO:0000256" key="3">
    <source>
        <dbReference type="ARBA" id="ARBA00022490"/>
    </source>
</evidence>
<evidence type="ECO:0000313" key="8">
    <source>
        <dbReference type="Proteomes" id="UP000612055"/>
    </source>
</evidence>
<dbReference type="GO" id="GO:0005829">
    <property type="term" value="C:cytosol"/>
    <property type="evidence" value="ECO:0007669"/>
    <property type="project" value="TreeGrafter"/>
</dbReference>
<keyword evidence="8" id="KW-1185">Reference proteome</keyword>
<dbReference type="Gene3D" id="1.25.40.720">
    <property type="entry name" value="Telomere length regulation protein 2, C-terminal domain"/>
    <property type="match status" value="1"/>
</dbReference>
<dbReference type="InterPro" id="IPR038528">
    <property type="entry name" value="TEL2_C_sf"/>
</dbReference>
<dbReference type="GO" id="GO:0051879">
    <property type="term" value="F:Hsp90 protein binding"/>
    <property type="evidence" value="ECO:0007669"/>
    <property type="project" value="TreeGrafter"/>
</dbReference>
<comment type="subcellular location">
    <subcellularLocation>
        <location evidence="1">Cytoplasm</location>
    </subcellularLocation>
</comment>
<sequence>MATVHISSVVRGVVKEACRAVDRADDAGTLWAASAIHAALVAGDPGLAQRWNAAAIPPTCNAGHGIQRQQPEPTPGGPAHPSPAPQPIQLYLQQLQDARSAGAEAAEAVDAEARLALFWGYWEPWAAALLTAVPSTSSSLSPRGPASSPGTAAPADAPNRTLLLLRALLQLTPAPVLLRGLASHLSLVAPADGDLGGGGPVRGSRARVAARGAEVAAAALAQRFAAAGCTGVAELLLYLSVRPYGTGGAGALCGLEAGDGADEGGPEAGFGLRHLGAPLAVQDEQTLRRWLLLPEASGPAGCSYDTYGSLYGSIGSCDAASLAALLASLPDRAAGLLAGGASRPLGSHQGRSQGVDSRGGAQEGEESDGCEASLPGPERFAWAVLRQLWAAMRDPGATVAATLARLRDRWRRRRDGLTEPTGLQPPLTAPLEPSGEGSGAGGPDSGRSAEEARRDMEGEAKEEVSPAGSAALASRVAAAAAALAAEVLERLIRRGQVVAAADAVLSCTPSLAAAYGTAASAATVIESDGSGRARLREGLTAALLQLAEASPTAMERLLTALLDRCAAAAAATAAAAGSAAPPDAKGHQLESLLGLPLPLSPPALDAAVTALRWLLPPPLLARAAVGPALSDALLALRRPPLPLPSLHLLTAALPALDPTAQPAAATSAAAAAWADADAVTKTSPQRQAALSAALLLLLLPHFDRPSLESVPGLLGSILSGVSARLGSPLVASQRQAMRVGRGFSMVLDGPGSDLFGDMGDLGLGPEELWPGALPAAAVVAWRPAWAEPAAPAVGALEAAAAGDGGSRIAAHVRSGKGEDGGQEEGGSEGGDGDADSIHTTTDSDDEDAEGVEEVEVEDDGLKPLGTVEEMEGDAAADVWRRAEPGALQLRALAAALRKADDAAAVLAALGKLEELIRAAPDELGLAAPELVRALLHCRVPEWAAEEAEAEAGGGGAGFGQQRQRQQRQQKGRGGGAGGARPLPNTAAPNAAEQRRRCLVALLAVAPLPAGDALVPEVYSPHLDMHQRITLLDSLAAAAAELADPRLAPRLTLQGTTPGGPSGLAPRLERPFAAAGGRSRPALTGAGGPSSSGASRVEAEAEGAGRRGPKTRVWAPAALRKRREEAEAEAAGLPPPGSRTFRNRFADVALRWAAGLLREVDVVKHGVDLLGRDAPLLGRLLGTLAAFAEAAAGSGALPPLAGATLELLRAEQVHKHPEPYVRRAALLAAGQVLAQLPPPSVAAALLGAAAGGGGGAGAGGGGGGASGGGALAERLEWVAGWSRGVAEGDVDPHCRMMAQAVVNLQADLASRSLAYLQEAAAAAPALAPSLPSLDLAATARMLSSGGLGGGGGGGGMGGGLRGLSAVAAVASLVDDLSAP</sequence>
<feature type="region of interest" description="Disordered" evidence="4">
    <location>
        <begin position="58"/>
        <end position="86"/>
    </location>
</feature>
<dbReference type="PANTHER" id="PTHR15830">
    <property type="entry name" value="TELOMERE LENGTH REGULATION PROTEIN TEL2 FAMILY MEMBER"/>
    <property type="match status" value="1"/>
</dbReference>
<evidence type="ECO:0000259" key="5">
    <source>
        <dbReference type="Pfam" id="PF10193"/>
    </source>
</evidence>
<feature type="compositionally biased region" description="Acidic residues" evidence="4">
    <location>
        <begin position="842"/>
        <end position="858"/>
    </location>
</feature>
<comment type="caution">
    <text evidence="7">The sequence shown here is derived from an EMBL/GenBank/DDBJ whole genome shotgun (WGS) entry which is preliminary data.</text>
</comment>
<dbReference type="Pfam" id="PF10193">
    <property type="entry name" value="Telomere_reg-2"/>
    <property type="match status" value="1"/>
</dbReference>
<evidence type="ECO:0000256" key="4">
    <source>
        <dbReference type="SAM" id="MobiDB-lite"/>
    </source>
</evidence>